<comment type="function">
    <text evidence="5">One of the proteins that surrounds the polypeptide exit tunnel on the outside of the subunit.</text>
</comment>
<dbReference type="Pfam" id="PF00467">
    <property type="entry name" value="KOW"/>
    <property type="match status" value="1"/>
</dbReference>
<evidence type="ECO:0000256" key="3">
    <source>
        <dbReference type="ARBA" id="ARBA00023274"/>
    </source>
</evidence>
<dbReference type="GO" id="GO:0006412">
    <property type="term" value="P:translation"/>
    <property type="evidence" value="ECO:0007669"/>
    <property type="project" value="UniProtKB-UniRule"/>
</dbReference>
<dbReference type="PANTHER" id="PTHR12903">
    <property type="entry name" value="MITOCHONDRIAL RIBOSOMAL PROTEIN L24"/>
    <property type="match status" value="1"/>
</dbReference>
<keyword evidence="5" id="KW-0699">rRNA-binding</keyword>
<dbReference type="NCBIfam" id="TIGR01079">
    <property type="entry name" value="rplX_bact"/>
    <property type="match status" value="1"/>
</dbReference>
<evidence type="ECO:0000256" key="5">
    <source>
        <dbReference type="HAMAP-Rule" id="MF_01326"/>
    </source>
</evidence>
<accession>A0A2M6WK83</accession>
<dbReference type="GO" id="GO:0005840">
    <property type="term" value="C:ribosome"/>
    <property type="evidence" value="ECO:0007669"/>
    <property type="project" value="UniProtKB-KW"/>
</dbReference>
<protein>
    <recommendedName>
        <fullName evidence="4 5">Large ribosomal subunit protein uL24</fullName>
    </recommendedName>
</protein>
<dbReference type="InterPro" id="IPR003256">
    <property type="entry name" value="Ribosomal_uL24"/>
</dbReference>
<evidence type="ECO:0000313" key="7">
    <source>
        <dbReference type="EMBL" id="PIT93173.1"/>
    </source>
</evidence>
<dbReference type="Gene3D" id="2.30.30.30">
    <property type="match status" value="1"/>
</dbReference>
<name>A0A2M6WK83_9BACT</name>
<comment type="similarity">
    <text evidence="1 5">Belongs to the universal ribosomal protein uL24 family.</text>
</comment>
<dbReference type="InterPro" id="IPR008991">
    <property type="entry name" value="Translation_prot_SH3-like_sf"/>
</dbReference>
<dbReference type="SMART" id="SM00739">
    <property type="entry name" value="KOW"/>
    <property type="match status" value="1"/>
</dbReference>
<keyword evidence="3 5" id="KW-0687">Ribonucleoprotein</keyword>
<evidence type="ECO:0000256" key="4">
    <source>
        <dbReference type="ARBA" id="ARBA00035206"/>
    </source>
</evidence>
<dbReference type="CDD" id="cd06089">
    <property type="entry name" value="KOW_RPL26"/>
    <property type="match status" value="1"/>
</dbReference>
<dbReference type="InterPro" id="IPR014722">
    <property type="entry name" value="Rib_uL2_dom2"/>
</dbReference>
<reference evidence="8" key="1">
    <citation type="submission" date="2017-09" db="EMBL/GenBank/DDBJ databases">
        <title>Depth-based differentiation of microbial function through sediment-hosted aquifers and enrichment of novel symbionts in the deep terrestrial subsurface.</title>
        <authorList>
            <person name="Probst A.J."/>
            <person name="Ladd B."/>
            <person name="Jarett J.K."/>
            <person name="Geller-Mcgrath D.E."/>
            <person name="Sieber C.M.K."/>
            <person name="Emerson J.B."/>
            <person name="Anantharaman K."/>
            <person name="Thomas B.C."/>
            <person name="Malmstrom R."/>
            <person name="Stieglmeier M."/>
            <person name="Klingl A."/>
            <person name="Woyke T."/>
            <person name="Ryan C.M."/>
            <person name="Banfield J.F."/>
        </authorList>
    </citation>
    <scope>NUCLEOTIDE SEQUENCE [LARGE SCALE GENOMIC DNA]</scope>
</reference>
<dbReference type="HAMAP" id="MF_01326_B">
    <property type="entry name" value="Ribosomal_uL24_B"/>
    <property type="match status" value="1"/>
</dbReference>
<dbReference type="InterPro" id="IPR005824">
    <property type="entry name" value="KOW"/>
</dbReference>
<feature type="domain" description="KOW" evidence="6">
    <location>
        <begin position="6"/>
        <end position="33"/>
    </location>
</feature>
<dbReference type="EMBL" id="PFAY01000010">
    <property type="protein sequence ID" value="PIT93173.1"/>
    <property type="molecule type" value="Genomic_DNA"/>
</dbReference>
<comment type="subunit">
    <text evidence="5">Part of the 50S ribosomal subunit.</text>
</comment>
<comment type="caution">
    <text evidence="7">The sequence shown here is derived from an EMBL/GenBank/DDBJ whole genome shotgun (WGS) entry which is preliminary data.</text>
</comment>
<keyword evidence="2 5" id="KW-0689">Ribosomal protein</keyword>
<dbReference type="GO" id="GO:1990904">
    <property type="term" value="C:ribonucleoprotein complex"/>
    <property type="evidence" value="ECO:0007669"/>
    <property type="project" value="UniProtKB-KW"/>
</dbReference>
<proteinExistence type="inferred from homology"/>
<dbReference type="Proteomes" id="UP000229112">
    <property type="component" value="Unassembled WGS sequence"/>
</dbReference>
<comment type="function">
    <text evidence="5">One of two assembly initiator proteins, it binds directly to the 5'-end of the 23S rRNA, where it nucleates assembly of the 50S subunit.</text>
</comment>
<sequence>MKLTKQLKKGITVKIIAGKDKGKTGKVISIDKEKNKVLVEGVNQFKKHQRPSKQGEKGQTITVDRPLNISNVKVTK</sequence>
<dbReference type="GO" id="GO:0003735">
    <property type="term" value="F:structural constituent of ribosome"/>
    <property type="evidence" value="ECO:0007669"/>
    <property type="project" value="InterPro"/>
</dbReference>
<keyword evidence="5" id="KW-0694">RNA-binding</keyword>
<organism evidence="7 8">
    <name type="scientific">Candidatus Harrisonbacteria bacterium CG10_big_fil_rev_8_21_14_0_10_38_8</name>
    <dbReference type="NCBI Taxonomy" id="1974582"/>
    <lineage>
        <taxon>Bacteria</taxon>
        <taxon>Candidatus Harrisoniibacteriota</taxon>
    </lineage>
</organism>
<dbReference type="Pfam" id="PF17136">
    <property type="entry name" value="ribosomal_L24"/>
    <property type="match status" value="1"/>
</dbReference>
<dbReference type="AlphaFoldDB" id="A0A2M6WK83"/>
<evidence type="ECO:0000256" key="2">
    <source>
        <dbReference type="ARBA" id="ARBA00022980"/>
    </source>
</evidence>
<dbReference type="GO" id="GO:0019843">
    <property type="term" value="F:rRNA binding"/>
    <property type="evidence" value="ECO:0007669"/>
    <property type="project" value="UniProtKB-UniRule"/>
</dbReference>
<dbReference type="InterPro" id="IPR041988">
    <property type="entry name" value="Ribosomal_uL24_KOW"/>
</dbReference>
<evidence type="ECO:0000256" key="1">
    <source>
        <dbReference type="ARBA" id="ARBA00010618"/>
    </source>
</evidence>
<evidence type="ECO:0000259" key="6">
    <source>
        <dbReference type="SMART" id="SM00739"/>
    </source>
</evidence>
<dbReference type="InterPro" id="IPR057264">
    <property type="entry name" value="Ribosomal_uL24_C"/>
</dbReference>
<gene>
    <name evidence="5 7" type="primary">rplX</name>
    <name evidence="7" type="ORF">COU06_01320</name>
</gene>
<evidence type="ECO:0000313" key="8">
    <source>
        <dbReference type="Proteomes" id="UP000229112"/>
    </source>
</evidence>
<dbReference type="SUPFAM" id="SSF50104">
    <property type="entry name" value="Translation proteins SH3-like domain"/>
    <property type="match status" value="1"/>
</dbReference>